<dbReference type="Proteomes" id="UP000319296">
    <property type="component" value="Unassembled WGS sequence"/>
</dbReference>
<proteinExistence type="predicted"/>
<reference evidence="2 3" key="1">
    <citation type="journal article" date="2019" name="ISME J.">
        <title>Insights into ecological role of a new deltaproteobacterial order Candidatus Acidulodesulfobacterales by metagenomics and metatranscriptomics.</title>
        <authorList>
            <person name="Tan S."/>
            <person name="Liu J."/>
            <person name="Fang Y."/>
            <person name="Hedlund B.P."/>
            <person name="Lian Z.H."/>
            <person name="Huang L.Y."/>
            <person name="Li J.T."/>
            <person name="Huang L.N."/>
            <person name="Li W.J."/>
            <person name="Jiang H.C."/>
            <person name="Dong H.L."/>
            <person name="Shu W.S."/>
        </authorList>
    </citation>
    <scope>NUCLEOTIDE SEQUENCE [LARGE SCALE GENOMIC DNA]</scope>
    <source>
        <strain evidence="2">AP1</strain>
    </source>
</reference>
<accession>A0A519BQL1</accession>
<dbReference type="AlphaFoldDB" id="A0A519BQL1"/>
<dbReference type="Pfam" id="PF07963">
    <property type="entry name" value="N_methyl"/>
    <property type="match status" value="1"/>
</dbReference>
<feature type="transmembrane region" description="Helical" evidence="1">
    <location>
        <begin position="16"/>
        <end position="38"/>
    </location>
</feature>
<gene>
    <name evidence="2" type="ORF">EVG15_01400</name>
</gene>
<name>A0A519BQL1_9DELT</name>
<keyword evidence="1" id="KW-0472">Membrane</keyword>
<keyword evidence="1" id="KW-0812">Transmembrane</keyword>
<dbReference type="SUPFAM" id="SSF54523">
    <property type="entry name" value="Pili subunits"/>
    <property type="match status" value="1"/>
</dbReference>
<dbReference type="NCBIfam" id="TIGR02532">
    <property type="entry name" value="IV_pilin_GFxxxE"/>
    <property type="match status" value="1"/>
</dbReference>
<dbReference type="EMBL" id="SGBB01000001">
    <property type="protein sequence ID" value="RZD19565.1"/>
    <property type="molecule type" value="Genomic_DNA"/>
</dbReference>
<dbReference type="InterPro" id="IPR045584">
    <property type="entry name" value="Pilin-like"/>
</dbReference>
<dbReference type="InterPro" id="IPR012902">
    <property type="entry name" value="N_methyl_site"/>
</dbReference>
<evidence type="ECO:0000256" key="1">
    <source>
        <dbReference type="SAM" id="Phobius"/>
    </source>
</evidence>
<evidence type="ECO:0000313" key="3">
    <source>
        <dbReference type="Proteomes" id="UP000319296"/>
    </source>
</evidence>
<protein>
    <submittedName>
        <fullName evidence="2">Prepilin-type N-terminal cleavage/methylation domain-containing protein</fullName>
    </submittedName>
</protein>
<evidence type="ECO:0000313" key="2">
    <source>
        <dbReference type="EMBL" id="RZD19565.1"/>
    </source>
</evidence>
<sequence length="192" mass="20648">MSIIMKILQNNKGFTLIELIIAMIIISIITAGSIYIYGGFISSAQVSSTVSNIEKLSKACVTYSSDNGGSFNGLTAAALQQDNLLPDGWLLPVNGGENVNPLNNKGIVADYWIGEPKDWGLNINTNYIIGIMSLNMTDRQALQICNALENQISYIIWQDIAYSLPSSACAAVIPDNNTLISDSSGSTILFGF</sequence>
<comment type="caution">
    <text evidence="2">The sequence shown here is derived from an EMBL/GenBank/DDBJ whole genome shotgun (WGS) entry which is preliminary data.</text>
</comment>
<dbReference type="Gene3D" id="3.30.700.10">
    <property type="entry name" value="Glycoprotein, Type 4 Pilin"/>
    <property type="match status" value="1"/>
</dbReference>
<organism evidence="2 3">
    <name type="scientific">Candidatus Acididesulfobacter diazotrophicus</name>
    <dbReference type="NCBI Taxonomy" id="2597226"/>
    <lineage>
        <taxon>Bacteria</taxon>
        <taxon>Deltaproteobacteria</taxon>
        <taxon>Candidatus Acidulodesulfobacterales</taxon>
        <taxon>Candidatus Acididesulfobacter</taxon>
    </lineage>
</organism>
<keyword evidence="1" id="KW-1133">Transmembrane helix</keyword>
<dbReference type="PROSITE" id="PS00409">
    <property type="entry name" value="PROKAR_NTER_METHYL"/>
    <property type="match status" value="1"/>
</dbReference>